<evidence type="ECO:0000313" key="1">
    <source>
        <dbReference type="EMBL" id="PSR19991.1"/>
    </source>
</evidence>
<name>A0A2T2WCM9_9FIRM</name>
<proteinExistence type="predicted"/>
<accession>A0A2T2WCM9</accession>
<comment type="caution">
    <text evidence="1">The sequence shown here is derived from an EMBL/GenBank/DDBJ whole genome shotgun (WGS) entry which is preliminary data.</text>
</comment>
<organism evidence="1 2">
    <name type="scientific">Sulfobacillus acidophilus</name>
    <dbReference type="NCBI Taxonomy" id="53633"/>
    <lineage>
        <taxon>Bacteria</taxon>
        <taxon>Bacillati</taxon>
        <taxon>Bacillota</taxon>
        <taxon>Clostridia</taxon>
        <taxon>Eubacteriales</taxon>
        <taxon>Clostridiales Family XVII. Incertae Sedis</taxon>
        <taxon>Sulfobacillus</taxon>
    </lineage>
</organism>
<dbReference type="Proteomes" id="UP000241848">
    <property type="component" value="Unassembled WGS sequence"/>
</dbReference>
<dbReference type="AlphaFoldDB" id="A0A2T2WCM9"/>
<reference evidence="1 2" key="1">
    <citation type="journal article" date="2014" name="BMC Genomics">
        <title>Comparison of environmental and isolate Sulfobacillus genomes reveals diverse carbon, sulfur, nitrogen, and hydrogen metabolisms.</title>
        <authorList>
            <person name="Justice N.B."/>
            <person name="Norman A."/>
            <person name="Brown C.T."/>
            <person name="Singh A."/>
            <person name="Thomas B.C."/>
            <person name="Banfield J.F."/>
        </authorList>
    </citation>
    <scope>NUCLEOTIDE SEQUENCE [LARGE SCALE GENOMIC DNA]</scope>
    <source>
        <strain evidence="1">AMDSBA3</strain>
    </source>
</reference>
<protein>
    <submittedName>
        <fullName evidence="1">Uncharacterized protein</fullName>
    </submittedName>
</protein>
<dbReference type="EMBL" id="PXYV01000100">
    <property type="protein sequence ID" value="PSR19991.1"/>
    <property type="molecule type" value="Genomic_DNA"/>
</dbReference>
<sequence>MAWFRKSLESMRPELLRDRLPSDIHDLLGEIIDRNVSALTTSLMTTGIVSFGRMKIFADWREIFQEDMSKQSKRPWQRIRTALLYSSVTPANRIELFRIAALTVRYIGAPLFYGWWNRGRRFCSSYPLIWLIGQNHRHTRCCSISTLPKC</sequence>
<gene>
    <name evidence="1" type="ORF">C7B45_17140</name>
</gene>
<evidence type="ECO:0000313" key="2">
    <source>
        <dbReference type="Proteomes" id="UP000241848"/>
    </source>
</evidence>